<dbReference type="SUPFAM" id="SSF47741">
    <property type="entry name" value="CO dehydrogenase ISP C-domain like"/>
    <property type="match status" value="1"/>
</dbReference>
<keyword evidence="1" id="KW-0500">Molybdenum</keyword>
<evidence type="ECO:0000313" key="11">
    <source>
        <dbReference type="Proteomes" id="UP000815325"/>
    </source>
</evidence>
<evidence type="ECO:0000259" key="9">
    <source>
        <dbReference type="PROSITE" id="PS51387"/>
    </source>
</evidence>
<reference evidence="10" key="1">
    <citation type="submission" date="2017-08" db="EMBL/GenBank/DDBJ databases">
        <authorList>
            <person name="Polle J.E."/>
            <person name="Barry K."/>
            <person name="Cushman J."/>
            <person name="Schmutz J."/>
            <person name="Tran D."/>
            <person name="Hathwaick L.T."/>
            <person name="Yim W.C."/>
            <person name="Jenkins J."/>
            <person name="Mckie-Krisberg Z.M."/>
            <person name="Prochnik S."/>
            <person name="Lindquist E."/>
            <person name="Dockter R.B."/>
            <person name="Adam C."/>
            <person name="Molina H."/>
            <person name="Bunkerborg J."/>
            <person name="Jin E."/>
            <person name="Buchheim M."/>
            <person name="Magnuson J."/>
        </authorList>
    </citation>
    <scope>NUCLEOTIDE SEQUENCE</scope>
    <source>
        <strain evidence="10">CCAP 19/18</strain>
    </source>
</reference>
<dbReference type="InterPro" id="IPR002346">
    <property type="entry name" value="Mopterin_DH_FAD-bd"/>
</dbReference>
<keyword evidence="4" id="KW-0560">Oxidoreductase</keyword>
<name>A0ABQ7GJ10_DUNSA</name>
<dbReference type="InterPro" id="IPR012675">
    <property type="entry name" value="Beta-grasp_dom_sf"/>
</dbReference>
<dbReference type="InterPro" id="IPR036318">
    <property type="entry name" value="FAD-bd_PCMH-like_sf"/>
</dbReference>
<dbReference type="InterPro" id="IPR006058">
    <property type="entry name" value="2Fe2S_fd_BS"/>
</dbReference>
<evidence type="ECO:0000256" key="1">
    <source>
        <dbReference type="ARBA" id="ARBA00022505"/>
    </source>
</evidence>
<evidence type="ECO:0000313" key="10">
    <source>
        <dbReference type="EMBL" id="KAF5834564.1"/>
    </source>
</evidence>
<dbReference type="InterPro" id="IPR036010">
    <property type="entry name" value="2Fe-2S_ferredoxin-like_sf"/>
</dbReference>
<dbReference type="PROSITE" id="PS51085">
    <property type="entry name" value="2FE2S_FER_2"/>
    <property type="match status" value="1"/>
</dbReference>
<sequence>MPSVNCSKQLHFNLNGVVQTVESKDANCSLNEWIRLHTRVKSCKLSCGEGGCGSCAVAVEYEDPVTGKPALKSVNSCLTPAYAVSGCHVTTAEGLPKAKEGGVNPVIDRLVGFHATQCGFCTPGMAIACHTALAKANAARAAGTGDGDRKSPTAAELRDALDGNLCRCTGYRPIVDACKSFACDVDMEDLGISAYKSLAEMPAMPSVPECNGVHVASAPAAAQPDVAPTKAIHIGDRQTLFVPHSLEQLSQIIQEQASCGSVVRLVGGNTGPGVYKDWPRHQPVLISTTKVPGLLRISHSSFNSAPALRVGSAVTLSNLLGKLEGTAGNKDSIEGMDAKVQSRMREVWSGLAAHLKRVAGTHVRNSATVVGNLVLARLRGLPSDIATLMLAAGAHVELMDFQGAEGPPAVQTMPLLEFLGADSGKPMSPPHPPVGATIASAKAGTKGLTEGLSSGKVLVTAVLLPLAQGTSEPRFWSSRVAERWVNAASLINGALSLYDIPGDGQARVVFGMDLGTTLGKHEWRVVQCPKVEAVLQQVGCMNVRMEAHESNLCLILCQEVICHP</sequence>
<comment type="caution">
    <text evidence="10">The sequence shown here is derived from an EMBL/GenBank/DDBJ whole genome shotgun (WGS) entry which is preliminary data.</text>
</comment>
<dbReference type="PANTHER" id="PTHR11908">
    <property type="entry name" value="XANTHINE DEHYDROGENASE"/>
    <property type="match status" value="1"/>
</dbReference>
<dbReference type="InterPro" id="IPR002888">
    <property type="entry name" value="2Fe-2S-bd"/>
</dbReference>
<dbReference type="InterPro" id="IPR016169">
    <property type="entry name" value="FAD-bd_PCMH_sub2"/>
</dbReference>
<accession>A0ABQ7GJ10</accession>
<evidence type="ECO:0000256" key="7">
    <source>
        <dbReference type="ARBA" id="ARBA00034078"/>
    </source>
</evidence>
<dbReference type="InterPro" id="IPR036884">
    <property type="entry name" value="2Fe-2S-bd_dom_sf"/>
</dbReference>
<organism evidence="10 11">
    <name type="scientific">Dunaliella salina</name>
    <name type="common">Green alga</name>
    <name type="synonym">Protococcus salinus</name>
    <dbReference type="NCBI Taxonomy" id="3046"/>
    <lineage>
        <taxon>Eukaryota</taxon>
        <taxon>Viridiplantae</taxon>
        <taxon>Chlorophyta</taxon>
        <taxon>core chlorophytes</taxon>
        <taxon>Chlorophyceae</taxon>
        <taxon>CS clade</taxon>
        <taxon>Chlamydomonadales</taxon>
        <taxon>Dunaliellaceae</taxon>
        <taxon>Dunaliella</taxon>
    </lineage>
</organism>
<evidence type="ECO:0000256" key="4">
    <source>
        <dbReference type="ARBA" id="ARBA00023002"/>
    </source>
</evidence>
<dbReference type="Pfam" id="PF00111">
    <property type="entry name" value="Fer2"/>
    <property type="match status" value="1"/>
</dbReference>
<dbReference type="SUPFAM" id="SSF56176">
    <property type="entry name" value="FAD-binding/transporter-associated domain-like"/>
    <property type="match status" value="1"/>
</dbReference>
<keyword evidence="3" id="KW-0479">Metal-binding</keyword>
<keyword evidence="11" id="KW-1185">Reference proteome</keyword>
<gene>
    <name evidence="10" type="ORF">DUNSADRAFT_8731</name>
</gene>
<dbReference type="InterPro" id="IPR001041">
    <property type="entry name" value="2Fe-2S_ferredoxin-type"/>
</dbReference>
<dbReference type="PROSITE" id="PS00197">
    <property type="entry name" value="2FE2S_FER_1"/>
    <property type="match status" value="1"/>
</dbReference>
<comment type="cofactor">
    <cofactor evidence="7">
        <name>[2Fe-2S] cluster</name>
        <dbReference type="ChEBI" id="CHEBI:190135"/>
    </cofactor>
</comment>
<proteinExistence type="predicted"/>
<dbReference type="Gene3D" id="3.30.465.10">
    <property type="match status" value="1"/>
</dbReference>
<feature type="domain" description="FAD-binding PCMH-type" evidence="9">
    <location>
        <begin position="233"/>
        <end position="469"/>
    </location>
</feature>
<evidence type="ECO:0000256" key="2">
    <source>
        <dbReference type="ARBA" id="ARBA00022714"/>
    </source>
</evidence>
<evidence type="ECO:0000256" key="3">
    <source>
        <dbReference type="ARBA" id="ARBA00022723"/>
    </source>
</evidence>
<evidence type="ECO:0000256" key="5">
    <source>
        <dbReference type="ARBA" id="ARBA00023004"/>
    </source>
</evidence>
<evidence type="ECO:0000256" key="6">
    <source>
        <dbReference type="ARBA" id="ARBA00023014"/>
    </source>
</evidence>
<keyword evidence="2" id="KW-0001">2Fe-2S</keyword>
<dbReference type="Gene3D" id="3.10.20.30">
    <property type="match status" value="1"/>
</dbReference>
<dbReference type="InterPro" id="IPR016166">
    <property type="entry name" value="FAD-bd_PCMH"/>
</dbReference>
<dbReference type="Pfam" id="PF00941">
    <property type="entry name" value="FAD_binding_5"/>
    <property type="match status" value="1"/>
</dbReference>
<evidence type="ECO:0000259" key="8">
    <source>
        <dbReference type="PROSITE" id="PS51085"/>
    </source>
</evidence>
<dbReference type="CDD" id="cd00207">
    <property type="entry name" value="fer2"/>
    <property type="match status" value="1"/>
</dbReference>
<dbReference type="EMBL" id="MU069749">
    <property type="protein sequence ID" value="KAF5834564.1"/>
    <property type="molecule type" value="Genomic_DNA"/>
</dbReference>
<dbReference type="Gene3D" id="1.10.150.120">
    <property type="entry name" value="[2Fe-2S]-binding domain"/>
    <property type="match status" value="1"/>
</dbReference>
<dbReference type="PROSITE" id="PS51387">
    <property type="entry name" value="FAD_PCMH"/>
    <property type="match status" value="1"/>
</dbReference>
<dbReference type="Pfam" id="PF01799">
    <property type="entry name" value="Fer2_2"/>
    <property type="match status" value="1"/>
</dbReference>
<dbReference type="InterPro" id="IPR016208">
    <property type="entry name" value="Ald_Oxase/xanthine_DH-like"/>
</dbReference>
<keyword evidence="6" id="KW-0411">Iron-sulfur</keyword>
<keyword evidence="5" id="KW-0408">Iron</keyword>
<dbReference type="SUPFAM" id="SSF54292">
    <property type="entry name" value="2Fe-2S ferredoxin-like"/>
    <property type="match status" value="1"/>
</dbReference>
<dbReference type="PANTHER" id="PTHR11908:SF132">
    <property type="entry name" value="ALDEHYDE OXIDASE 1-RELATED"/>
    <property type="match status" value="1"/>
</dbReference>
<dbReference type="Proteomes" id="UP000815325">
    <property type="component" value="Unassembled WGS sequence"/>
</dbReference>
<protein>
    <submittedName>
        <fullName evidence="10">Uncharacterized protein</fullName>
    </submittedName>
</protein>
<feature type="domain" description="2Fe-2S ferredoxin-type" evidence="8">
    <location>
        <begin position="8"/>
        <end position="95"/>
    </location>
</feature>